<dbReference type="Proteomes" id="UP001499854">
    <property type="component" value="Unassembled WGS sequence"/>
</dbReference>
<dbReference type="InterPro" id="IPR028096">
    <property type="entry name" value="EfeO_Cupredoxin"/>
</dbReference>
<evidence type="ECO:0000256" key="1">
    <source>
        <dbReference type="SAM" id="MobiDB-lite"/>
    </source>
</evidence>
<name>A0ABP5EGU4_9ACTN</name>
<evidence type="ECO:0000313" key="3">
    <source>
        <dbReference type="EMBL" id="GAA1998339.1"/>
    </source>
</evidence>
<evidence type="ECO:0000313" key="4">
    <source>
        <dbReference type="Proteomes" id="UP001499854"/>
    </source>
</evidence>
<comment type="caution">
    <text evidence="3">The sequence shown here is derived from an EMBL/GenBank/DDBJ whole genome shotgun (WGS) entry which is preliminary data.</text>
</comment>
<dbReference type="InterPro" id="IPR008972">
    <property type="entry name" value="Cupredoxin"/>
</dbReference>
<dbReference type="Gene3D" id="2.60.40.420">
    <property type="entry name" value="Cupredoxins - blue copper proteins"/>
    <property type="match status" value="1"/>
</dbReference>
<gene>
    <name evidence="3" type="ORF">GCM10009838_74540</name>
</gene>
<dbReference type="EMBL" id="BAAAQM010000062">
    <property type="protein sequence ID" value="GAA1998339.1"/>
    <property type="molecule type" value="Genomic_DNA"/>
</dbReference>
<sequence>MTNSDSADHTVTGDAPGQFDVRAPAGQTVTFKAPTAPGTYPFHCSIHPEMHGKLIVT</sequence>
<feature type="domain" description="EfeO-type cupredoxin-like" evidence="2">
    <location>
        <begin position="2"/>
        <end position="56"/>
    </location>
</feature>
<evidence type="ECO:0000259" key="2">
    <source>
        <dbReference type="Pfam" id="PF13473"/>
    </source>
</evidence>
<keyword evidence="4" id="KW-1185">Reference proteome</keyword>
<accession>A0ABP5EGU4</accession>
<protein>
    <recommendedName>
        <fullName evidence="2">EfeO-type cupredoxin-like domain-containing protein</fullName>
    </recommendedName>
</protein>
<dbReference type="SUPFAM" id="SSF49503">
    <property type="entry name" value="Cupredoxins"/>
    <property type="match status" value="1"/>
</dbReference>
<proteinExistence type="predicted"/>
<reference evidence="4" key="1">
    <citation type="journal article" date="2019" name="Int. J. Syst. Evol. Microbiol.">
        <title>The Global Catalogue of Microorganisms (GCM) 10K type strain sequencing project: providing services to taxonomists for standard genome sequencing and annotation.</title>
        <authorList>
            <consortium name="The Broad Institute Genomics Platform"/>
            <consortium name="The Broad Institute Genome Sequencing Center for Infectious Disease"/>
            <person name="Wu L."/>
            <person name="Ma J."/>
        </authorList>
    </citation>
    <scope>NUCLEOTIDE SEQUENCE [LARGE SCALE GENOMIC DNA]</scope>
    <source>
        <strain evidence="4">JCM 16013</strain>
    </source>
</reference>
<dbReference type="Pfam" id="PF13473">
    <property type="entry name" value="Cupredoxin_1"/>
    <property type="match status" value="1"/>
</dbReference>
<organism evidence="3 4">
    <name type="scientific">Catenulispora subtropica</name>
    <dbReference type="NCBI Taxonomy" id="450798"/>
    <lineage>
        <taxon>Bacteria</taxon>
        <taxon>Bacillati</taxon>
        <taxon>Actinomycetota</taxon>
        <taxon>Actinomycetes</taxon>
        <taxon>Catenulisporales</taxon>
        <taxon>Catenulisporaceae</taxon>
        <taxon>Catenulispora</taxon>
    </lineage>
</organism>
<feature type="region of interest" description="Disordered" evidence="1">
    <location>
        <begin position="1"/>
        <end position="26"/>
    </location>
</feature>